<dbReference type="EMBL" id="CAJFDI010000002">
    <property type="protein sequence ID" value="CAD5217708.1"/>
    <property type="molecule type" value="Genomic_DNA"/>
</dbReference>
<reference evidence="3" key="2">
    <citation type="submission" date="2020-09" db="EMBL/GenBank/DDBJ databases">
        <authorList>
            <person name="Kikuchi T."/>
        </authorList>
    </citation>
    <scope>NUCLEOTIDE SEQUENCE</scope>
    <source>
        <strain evidence="3">Ka4C1</strain>
    </source>
</reference>
<dbReference type="Proteomes" id="UP000095284">
    <property type="component" value="Unplaced"/>
</dbReference>
<evidence type="ECO:0000313" key="5">
    <source>
        <dbReference type="Proteomes" id="UP000659654"/>
    </source>
</evidence>
<evidence type="ECO:0000313" key="6">
    <source>
        <dbReference type="WBParaSite" id="BXY_1707700.1"/>
    </source>
</evidence>
<feature type="chain" id="PRO_5035360300" evidence="2">
    <location>
        <begin position="19"/>
        <end position="364"/>
    </location>
</feature>
<gene>
    <name evidence="3" type="ORF">BXYJ_LOCUS5170</name>
</gene>
<organism evidence="4 6">
    <name type="scientific">Bursaphelenchus xylophilus</name>
    <name type="common">Pinewood nematode worm</name>
    <name type="synonym">Aphelenchoides xylophilus</name>
    <dbReference type="NCBI Taxonomy" id="6326"/>
    <lineage>
        <taxon>Eukaryota</taxon>
        <taxon>Metazoa</taxon>
        <taxon>Ecdysozoa</taxon>
        <taxon>Nematoda</taxon>
        <taxon>Chromadorea</taxon>
        <taxon>Rhabditida</taxon>
        <taxon>Tylenchina</taxon>
        <taxon>Tylenchomorpha</taxon>
        <taxon>Aphelenchoidea</taxon>
        <taxon>Aphelenchoididae</taxon>
        <taxon>Bursaphelenchus</taxon>
    </lineage>
</organism>
<dbReference type="Proteomes" id="UP000582659">
    <property type="component" value="Unassembled WGS sequence"/>
</dbReference>
<keyword evidence="2" id="KW-0732">Signal</keyword>
<evidence type="ECO:0000256" key="1">
    <source>
        <dbReference type="SAM" id="Phobius"/>
    </source>
</evidence>
<keyword evidence="1" id="KW-0812">Transmembrane</keyword>
<dbReference type="Proteomes" id="UP000659654">
    <property type="component" value="Unassembled WGS sequence"/>
</dbReference>
<dbReference type="EMBL" id="CAJFCV020000002">
    <property type="protein sequence ID" value="CAG9101574.1"/>
    <property type="molecule type" value="Genomic_DNA"/>
</dbReference>
<reference evidence="6" key="1">
    <citation type="submission" date="2016-11" db="UniProtKB">
        <authorList>
            <consortium name="WormBaseParasite"/>
        </authorList>
    </citation>
    <scope>IDENTIFICATION</scope>
</reference>
<protein>
    <submittedName>
        <fullName evidence="3">(pine wood nematode) hypothetical protein</fullName>
    </submittedName>
</protein>
<proteinExistence type="predicted"/>
<evidence type="ECO:0000256" key="2">
    <source>
        <dbReference type="SAM" id="SignalP"/>
    </source>
</evidence>
<dbReference type="WBParaSite" id="BXY_1707700.1">
    <property type="protein sequence ID" value="BXY_1707700.1"/>
    <property type="gene ID" value="BXY_1707700"/>
</dbReference>
<accession>A0A1I7SVK0</accession>
<feature type="signal peptide" evidence="2">
    <location>
        <begin position="1"/>
        <end position="18"/>
    </location>
</feature>
<sequence length="364" mass="41544">MAWLQFTVFLAVAGLNAADTFCESHKEVHPTSVRTNNQKFPMFLSHGPTRTYTSEVLEFNWRWFSELKLGSQDVFSLLSAIDSCTNIVWGDTVLLLLSRTTSMEHLIGRTTIISDCEAGRIFEFCVNFLGDGKCDRKDNCTVVNAGKRPGSLEIGSVEICSKDLDEFFDRSTYNRTFDLLEMGVVVDRTANRPHLIDLTGRGKADFCSHRLSPPDITVDEWRSAALLQAAWPLLRRFELPENKEDFLQFRPNRNSAKAAVEQTSYVCEYIINGIYTHPTCDWNGSTDLSVLRRQLHTENWFAKQLNRTLFRLERRAVMPMITAEQIEEYQREFQASEAMNRLVIGSMVSYAVIALCIAVHLFLP</sequence>
<evidence type="ECO:0000313" key="3">
    <source>
        <dbReference type="EMBL" id="CAD5217708.1"/>
    </source>
</evidence>
<keyword evidence="5" id="KW-1185">Reference proteome</keyword>
<name>A0A1I7SVK0_BURXY</name>
<dbReference type="AlphaFoldDB" id="A0A1I7SVK0"/>
<keyword evidence="1" id="KW-1133">Transmembrane helix</keyword>
<feature type="transmembrane region" description="Helical" evidence="1">
    <location>
        <begin position="342"/>
        <end position="363"/>
    </location>
</feature>
<keyword evidence="1" id="KW-0472">Membrane</keyword>
<evidence type="ECO:0000313" key="4">
    <source>
        <dbReference type="Proteomes" id="UP000095284"/>
    </source>
</evidence>